<dbReference type="Proteomes" id="UP000079169">
    <property type="component" value="Unplaced"/>
</dbReference>
<protein>
    <submittedName>
        <fullName evidence="4">PiggyBac transposable element-derived protein 4</fullName>
    </submittedName>
</protein>
<dbReference type="KEGG" id="dci:103519328"/>
<dbReference type="PANTHER" id="PTHR46599:SF3">
    <property type="entry name" value="PIGGYBAC TRANSPOSABLE ELEMENT-DERIVED PROTEIN 4"/>
    <property type="match status" value="1"/>
</dbReference>
<feature type="region of interest" description="Disordered" evidence="1">
    <location>
        <begin position="1"/>
        <end position="55"/>
    </location>
</feature>
<name>A0A1S3DK31_DIACI</name>
<gene>
    <name evidence="4" type="primary">LOC103519328</name>
</gene>
<dbReference type="Pfam" id="PF13843">
    <property type="entry name" value="DDE_Tnp_1_7"/>
    <property type="match status" value="1"/>
</dbReference>
<organism evidence="3 4">
    <name type="scientific">Diaphorina citri</name>
    <name type="common">Asian citrus psyllid</name>
    <dbReference type="NCBI Taxonomy" id="121845"/>
    <lineage>
        <taxon>Eukaryota</taxon>
        <taxon>Metazoa</taxon>
        <taxon>Ecdysozoa</taxon>
        <taxon>Arthropoda</taxon>
        <taxon>Hexapoda</taxon>
        <taxon>Insecta</taxon>
        <taxon>Pterygota</taxon>
        <taxon>Neoptera</taxon>
        <taxon>Paraneoptera</taxon>
        <taxon>Hemiptera</taxon>
        <taxon>Sternorrhyncha</taxon>
        <taxon>Psylloidea</taxon>
        <taxon>Psyllidae</taxon>
        <taxon>Diaphorininae</taxon>
        <taxon>Diaphorina</taxon>
    </lineage>
</organism>
<evidence type="ECO:0000313" key="3">
    <source>
        <dbReference type="Proteomes" id="UP000079169"/>
    </source>
</evidence>
<feature type="region of interest" description="Disordered" evidence="1">
    <location>
        <begin position="511"/>
        <end position="576"/>
    </location>
</feature>
<feature type="non-terminal residue" evidence="4">
    <location>
        <position position="576"/>
    </location>
</feature>
<accession>A0A1S3DK31</accession>
<feature type="domain" description="PiggyBac transposable element-derived protein" evidence="2">
    <location>
        <begin position="113"/>
        <end position="422"/>
    </location>
</feature>
<dbReference type="GeneID" id="103519328"/>
<dbReference type="RefSeq" id="XP_008482636.3">
    <property type="nucleotide sequence ID" value="XM_008484414.3"/>
</dbReference>
<sequence>MSRETRSTRKKTVRDEDNSSSEESTFGSLYDSDRDPEWSPDNSEVDSSDEEADEEAYNEIFINAIEDEIDNMENQEEEHDDQTPTWSSYTGRHKEFIFDGPSGIQIEVPENPSPLDMYNLLIGDEIIDLIVLETNRFAEQSQQEFEPTDNEEIKKFLFLAMHMGLVKLGAIPDYWSTSPLYNLPLPRSVMSRNRFQILLKNVHFADNTQIEQGDRLGKIKRITELIQQKFKALYYPGKDFVIDESLIPWRGRLIMRQYIPNKAHRYGVKLYKLCSLDGYTWSFKIYTGKSSSTEESRGQATNICLKLSDGLLDQGRTLYVDNYYTSYPLAKAMLAKKTHVVGTVRSNRKEMPPEVMHAKLKRGEMIAREEQNGIVILNWKDTRNVRMMSTKHEPILVNKVRGRQEQPVQEEQENQQVQEGQPDLPAQEEQQDLHAQDTVAEHEAVPNEFGETSDSTGAVQPVVLNETATQQQVQELPVQRETVQGDYSYTGPHYKRQNRFTYMLSKRMCLPKSTKDDQAGPSHQGAPPEDDQAGPSHQGALPQDDHAGPSHQGALPQDDHAGPSHQGALPQDDHAG</sequence>
<feature type="compositionally biased region" description="Acidic residues" evidence="1">
    <location>
        <begin position="43"/>
        <end position="55"/>
    </location>
</feature>
<feature type="region of interest" description="Disordered" evidence="1">
    <location>
        <begin position="396"/>
        <end position="438"/>
    </location>
</feature>
<evidence type="ECO:0000256" key="1">
    <source>
        <dbReference type="SAM" id="MobiDB-lite"/>
    </source>
</evidence>
<keyword evidence="3" id="KW-1185">Reference proteome</keyword>
<feature type="compositionally biased region" description="Basic and acidic residues" evidence="1">
    <location>
        <begin position="1"/>
        <end position="17"/>
    </location>
</feature>
<evidence type="ECO:0000259" key="2">
    <source>
        <dbReference type="Pfam" id="PF13843"/>
    </source>
</evidence>
<dbReference type="AlphaFoldDB" id="A0A1S3DK31"/>
<evidence type="ECO:0000313" key="4">
    <source>
        <dbReference type="RefSeq" id="XP_008482636.3"/>
    </source>
</evidence>
<dbReference type="PANTHER" id="PTHR46599">
    <property type="entry name" value="PIGGYBAC TRANSPOSABLE ELEMENT-DERIVED PROTEIN 4"/>
    <property type="match status" value="1"/>
</dbReference>
<dbReference type="InterPro" id="IPR029526">
    <property type="entry name" value="PGBD"/>
</dbReference>
<proteinExistence type="predicted"/>
<reference evidence="4" key="1">
    <citation type="submission" date="2025-08" db="UniProtKB">
        <authorList>
            <consortium name="RefSeq"/>
        </authorList>
    </citation>
    <scope>IDENTIFICATION</scope>
</reference>
<dbReference type="PaxDb" id="121845-A0A1S3DK31"/>